<evidence type="ECO:0000313" key="3">
    <source>
        <dbReference type="Proteomes" id="UP000026915"/>
    </source>
</evidence>
<gene>
    <name evidence="2" type="ORF">TCM_039415</name>
</gene>
<protein>
    <submittedName>
        <fullName evidence="2">Uncharacterized protein</fullName>
    </submittedName>
</protein>
<evidence type="ECO:0000256" key="1">
    <source>
        <dbReference type="SAM" id="MobiDB-lite"/>
    </source>
</evidence>
<evidence type="ECO:0000313" key="2">
    <source>
        <dbReference type="EMBL" id="EOY32007.1"/>
    </source>
</evidence>
<dbReference type="EMBL" id="CM001887">
    <property type="protein sequence ID" value="EOY32007.1"/>
    <property type="molecule type" value="Genomic_DNA"/>
</dbReference>
<dbReference type="Gramene" id="EOY32007">
    <property type="protein sequence ID" value="EOY32007"/>
    <property type="gene ID" value="TCM_039415"/>
</dbReference>
<proteinExistence type="predicted"/>
<sequence length="224" mass="25476">MEENSLGDPPLSNRNVGVKSDVKEDKEVTSDQDNVEAKGEIIEEEGLNDDFKPITRGLRIRVAREKGVNFINANGLRENNVEPNMVDMDTKTDEDIRGVAFQPAGFSGGIWFLWDNVYVGVEILAYSSQMVYAMIVLSYQAILRIMTVQVDPSNDDEDVGYWMLTSSRMFSVKTTYEVHIDNETPRIFYMPSRIVDPQGYYGYNAVQVLLMIKLEDKFSNLFSL</sequence>
<dbReference type="HOGENOM" id="CLU_1236912_0_0_1"/>
<dbReference type="InParanoid" id="A0A061GS53"/>
<reference evidence="2 3" key="1">
    <citation type="journal article" date="2013" name="Genome Biol.">
        <title>The genome sequence of the most widely cultivated cacao type and its use to identify candidate genes regulating pod color.</title>
        <authorList>
            <person name="Motamayor J.C."/>
            <person name="Mockaitis K."/>
            <person name="Schmutz J."/>
            <person name="Haiminen N."/>
            <person name="Iii D.L."/>
            <person name="Cornejo O."/>
            <person name="Findley S.D."/>
            <person name="Zheng P."/>
            <person name="Utro F."/>
            <person name="Royaert S."/>
            <person name="Saski C."/>
            <person name="Jenkins J."/>
            <person name="Podicheti R."/>
            <person name="Zhao M."/>
            <person name="Scheffler B.E."/>
            <person name="Stack J.C."/>
            <person name="Feltus F.A."/>
            <person name="Mustiga G.M."/>
            <person name="Amores F."/>
            <person name="Phillips W."/>
            <person name="Marelli J.P."/>
            <person name="May G.D."/>
            <person name="Shapiro H."/>
            <person name="Ma J."/>
            <person name="Bustamante C.D."/>
            <person name="Schnell R.J."/>
            <person name="Main D."/>
            <person name="Gilbert D."/>
            <person name="Parida L."/>
            <person name="Kuhn D.N."/>
        </authorList>
    </citation>
    <scope>NUCLEOTIDE SEQUENCE [LARGE SCALE GENOMIC DNA]</scope>
    <source>
        <strain evidence="3">cv. Matina 1-6</strain>
    </source>
</reference>
<feature type="region of interest" description="Disordered" evidence="1">
    <location>
        <begin position="1"/>
        <end position="37"/>
    </location>
</feature>
<name>A0A061GS53_THECC</name>
<feature type="compositionally biased region" description="Basic and acidic residues" evidence="1">
    <location>
        <begin position="20"/>
        <end position="37"/>
    </location>
</feature>
<accession>A0A061GS53</accession>
<dbReference type="Proteomes" id="UP000026915">
    <property type="component" value="Chromosome 9"/>
</dbReference>
<dbReference type="AlphaFoldDB" id="A0A061GS53"/>
<organism evidence="2 3">
    <name type="scientific">Theobroma cacao</name>
    <name type="common">Cacao</name>
    <name type="synonym">Cocoa</name>
    <dbReference type="NCBI Taxonomy" id="3641"/>
    <lineage>
        <taxon>Eukaryota</taxon>
        <taxon>Viridiplantae</taxon>
        <taxon>Streptophyta</taxon>
        <taxon>Embryophyta</taxon>
        <taxon>Tracheophyta</taxon>
        <taxon>Spermatophyta</taxon>
        <taxon>Magnoliopsida</taxon>
        <taxon>eudicotyledons</taxon>
        <taxon>Gunneridae</taxon>
        <taxon>Pentapetalae</taxon>
        <taxon>rosids</taxon>
        <taxon>malvids</taxon>
        <taxon>Malvales</taxon>
        <taxon>Malvaceae</taxon>
        <taxon>Byttnerioideae</taxon>
        <taxon>Theobroma</taxon>
    </lineage>
</organism>
<keyword evidence="3" id="KW-1185">Reference proteome</keyword>